<reference evidence="1 2" key="1">
    <citation type="submission" date="2018-08" db="EMBL/GenBank/DDBJ databases">
        <title>Fibrisoma montanum sp. nov., isolated from Danxia mountain soil.</title>
        <authorList>
            <person name="Huang Y."/>
        </authorList>
    </citation>
    <scope>NUCLEOTIDE SEQUENCE [LARGE SCALE GENOMIC DNA]</scope>
    <source>
        <strain evidence="1 2">HYT19</strain>
    </source>
</reference>
<evidence type="ECO:0000313" key="1">
    <source>
        <dbReference type="EMBL" id="RIV21378.1"/>
    </source>
</evidence>
<dbReference type="AlphaFoldDB" id="A0A418M607"/>
<dbReference type="Proteomes" id="UP000283523">
    <property type="component" value="Unassembled WGS sequence"/>
</dbReference>
<comment type="caution">
    <text evidence="1">The sequence shown here is derived from an EMBL/GenBank/DDBJ whole genome shotgun (WGS) entry which is preliminary data.</text>
</comment>
<proteinExistence type="predicted"/>
<keyword evidence="2" id="KW-1185">Reference proteome</keyword>
<gene>
    <name evidence="1" type="ORF">DYU11_18405</name>
</gene>
<sequence length="72" mass="8023">MAAPLADQWPTLTDCLDLLQDVRLLADHPAFQASRNYHLHRSVDELTAGLHGLIARLDPEILQAVQYQPAHA</sequence>
<evidence type="ECO:0008006" key="3">
    <source>
        <dbReference type="Google" id="ProtNLM"/>
    </source>
</evidence>
<evidence type="ECO:0000313" key="2">
    <source>
        <dbReference type="Proteomes" id="UP000283523"/>
    </source>
</evidence>
<name>A0A418M607_9BACT</name>
<dbReference type="EMBL" id="QXED01000005">
    <property type="protein sequence ID" value="RIV21378.1"/>
    <property type="molecule type" value="Genomic_DNA"/>
</dbReference>
<organism evidence="1 2">
    <name type="scientific">Fibrisoma montanum</name>
    <dbReference type="NCBI Taxonomy" id="2305895"/>
    <lineage>
        <taxon>Bacteria</taxon>
        <taxon>Pseudomonadati</taxon>
        <taxon>Bacteroidota</taxon>
        <taxon>Cytophagia</taxon>
        <taxon>Cytophagales</taxon>
        <taxon>Spirosomataceae</taxon>
        <taxon>Fibrisoma</taxon>
    </lineage>
</organism>
<accession>A0A418M607</accession>
<protein>
    <recommendedName>
        <fullName evidence="3">DUF86 domain-containing protein</fullName>
    </recommendedName>
</protein>